<protein>
    <submittedName>
        <fullName evidence="2">Uncharacterized protein</fullName>
    </submittedName>
</protein>
<evidence type="ECO:0000256" key="1">
    <source>
        <dbReference type="SAM" id="Phobius"/>
    </source>
</evidence>
<evidence type="ECO:0000313" key="2">
    <source>
        <dbReference type="EMBL" id="TMS34586.1"/>
    </source>
</evidence>
<keyword evidence="1" id="KW-1133">Transmembrane helix</keyword>
<reference evidence="2 3" key="1">
    <citation type="journal article" date="2015" name="Genome Biol.">
        <title>Comparative genomics of Steinernema reveals deeply conserved gene regulatory networks.</title>
        <authorList>
            <person name="Dillman A.R."/>
            <person name="Macchietto M."/>
            <person name="Porter C.F."/>
            <person name="Rogers A."/>
            <person name="Williams B."/>
            <person name="Antoshechkin I."/>
            <person name="Lee M.M."/>
            <person name="Goodwin Z."/>
            <person name="Lu X."/>
            <person name="Lewis E.E."/>
            <person name="Goodrich-Blair H."/>
            <person name="Stock S.P."/>
            <person name="Adams B.J."/>
            <person name="Sternberg P.W."/>
            <person name="Mortazavi A."/>
        </authorList>
    </citation>
    <scope>NUCLEOTIDE SEQUENCE [LARGE SCALE GENOMIC DNA]</scope>
    <source>
        <strain evidence="2 3">ALL</strain>
    </source>
</reference>
<sequence>MKRNTKTHLAHLFCGINYGDIKFSSEIPDSFASWFDWSRSRKMYFFHFALLVPLFGDHGFQTFFVLKADQNQLPKWVFQAFKGSTTHLIDLIDSRVGIALILQLLDHPLRLADELLRLLIFQ</sequence>
<keyword evidence="1" id="KW-0472">Membrane</keyword>
<dbReference type="Proteomes" id="UP000298663">
    <property type="component" value="Unassembled WGS sequence"/>
</dbReference>
<organism evidence="2 3">
    <name type="scientific">Steinernema carpocapsae</name>
    <name type="common">Entomopathogenic nematode</name>
    <dbReference type="NCBI Taxonomy" id="34508"/>
    <lineage>
        <taxon>Eukaryota</taxon>
        <taxon>Metazoa</taxon>
        <taxon>Ecdysozoa</taxon>
        <taxon>Nematoda</taxon>
        <taxon>Chromadorea</taxon>
        <taxon>Rhabditida</taxon>
        <taxon>Tylenchina</taxon>
        <taxon>Panagrolaimomorpha</taxon>
        <taxon>Strongyloidoidea</taxon>
        <taxon>Steinernematidae</taxon>
        <taxon>Steinernema</taxon>
    </lineage>
</organism>
<comment type="caution">
    <text evidence="2">The sequence shown here is derived from an EMBL/GenBank/DDBJ whole genome shotgun (WGS) entry which is preliminary data.</text>
</comment>
<name>A0A4U8UNQ4_STECR</name>
<gene>
    <name evidence="2" type="ORF">L596_002146</name>
</gene>
<dbReference type="EMBL" id="AZBU02000001">
    <property type="protein sequence ID" value="TMS34586.1"/>
    <property type="molecule type" value="Genomic_DNA"/>
</dbReference>
<accession>A0A4U8UNQ4</accession>
<evidence type="ECO:0000313" key="3">
    <source>
        <dbReference type="Proteomes" id="UP000298663"/>
    </source>
</evidence>
<keyword evidence="3" id="KW-1185">Reference proteome</keyword>
<keyword evidence="1" id="KW-0812">Transmembrane</keyword>
<feature type="transmembrane region" description="Helical" evidence="1">
    <location>
        <begin position="44"/>
        <end position="66"/>
    </location>
</feature>
<dbReference type="AlphaFoldDB" id="A0A4U8UNQ4"/>
<reference evidence="2 3" key="2">
    <citation type="journal article" date="2019" name="G3 (Bethesda)">
        <title>Hybrid Assembly of the Genome of the Entomopathogenic Nematode Steinernema carpocapsae Identifies the X-Chromosome.</title>
        <authorList>
            <person name="Serra L."/>
            <person name="Macchietto M."/>
            <person name="Macias-Munoz A."/>
            <person name="McGill C.J."/>
            <person name="Rodriguez I.M."/>
            <person name="Rodriguez B."/>
            <person name="Murad R."/>
            <person name="Mortazavi A."/>
        </authorList>
    </citation>
    <scope>NUCLEOTIDE SEQUENCE [LARGE SCALE GENOMIC DNA]</scope>
    <source>
        <strain evidence="2 3">ALL</strain>
    </source>
</reference>
<proteinExistence type="predicted"/>